<reference evidence="3" key="3">
    <citation type="submission" date="2022-11" db="EMBL/GenBank/DDBJ databases">
        <title>Chitin-degrading and fungicidal potential of chitinolytic bacterial strains from marine environment of the Pacific Ocean regions.</title>
        <authorList>
            <person name="Pentekhina I."/>
            <person name="Nedashkovskaya O."/>
            <person name="Seitkalieva A."/>
            <person name="Podvolotskaya A."/>
            <person name="Tekutyeva L."/>
            <person name="Balabanova L."/>
        </authorList>
    </citation>
    <scope>NUCLEOTIDE SEQUENCE</scope>
    <source>
        <strain evidence="3">KMM 6838</strain>
    </source>
</reference>
<dbReference type="EMBL" id="JAPHQB010000020">
    <property type="protein sequence ID" value="MCX2802571.1"/>
    <property type="molecule type" value="Genomic_DNA"/>
</dbReference>
<reference evidence="4" key="1">
    <citation type="submission" date="2016-03" db="EMBL/GenBank/DDBJ databases">
        <authorList>
            <person name="Lee Y.-S."/>
            <person name="Choi Y.-L."/>
        </authorList>
    </citation>
    <scope>NUCLEOTIDE SEQUENCE [LARGE SCALE GENOMIC DNA]</scope>
    <source>
        <strain evidence="4">DAU221</strain>
    </source>
</reference>
<keyword evidence="4" id="KW-1185">Reference proteome</keyword>
<dbReference type="OrthoDB" id="8477283at2"/>
<evidence type="ECO:0000259" key="1">
    <source>
        <dbReference type="Pfam" id="PF09002"/>
    </source>
</evidence>
<dbReference type="KEGG" id="mthd:A3224_14595"/>
<evidence type="ECO:0000313" key="2">
    <source>
        <dbReference type="EMBL" id="AMX03647.1"/>
    </source>
</evidence>
<dbReference type="InterPro" id="IPR011335">
    <property type="entry name" value="Restrct_endonuc-II-like"/>
</dbReference>
<dbReference type="EMBL" id="CP014864">
    <property type="protein sequence ID" value="AMX03647.1"/>
    <property type="molecule type" value="Genomic_DNA"/>
</dbReference>
<dbReference type="Gene3D" id="3.40.1350.10">
    <property type="match status" value="1"/>
</dbReference>
<dbReference type="Pfam" id="PF09002">
    <property type="entry name" value="Card1_endonuc"/>
    <property type="match status" value="1"/>
</dbReference>
<gene>
    <name evidence="2" type="ORF">A3224_14595</name>
    <name evidence="3" type="ORF">OQJ68_12315</name>
</gene>
<evidence type="ECO:0000313" key="3">
    <source>
        <dbReference type="EMBL" id="MCX2802571.1"/>
    </source>
</evidence>
<organism evidence="2 4">
    <name type="scientific">Microbulbifer thermotolerans</name>
    <dbReference type="NCBI Taxonomy" id="252514"/>
    <lineage>
        <taxon>Bacteria</taxon>
        <taxon>Pseudomonadati</taxon>
        <taxon>Pseudomonadota</taxon>
        <taxon>Gammaproteobacteria</taxon>
        <taxon>Cellvibrionales</taxon>
        <taxon>Microbulbiferaceae</taxon>
        <taxon>Microbulbifer</taxon>
    </lineage>
</organism>
<feature type="domain" description="Card1 endonuclease" evidence="1">
    <location>
        <begin position="2"/>
        <end position="92"/>
    </location>
</feature>
<dbReference type="InterPro" id="IPR011856">
    <property type="entry name" value="tRNA_endonuc-like_dom_sf"/>
</dbReference>
<evidence type="ECO:0000313" key="4">
    <source>
        <dbReference type="Proteomes" id="UP000076077"/>
    </source>
</evidence>
<sequence length="98" mass="11394">MKNELDLALLYDNRLHIIECKTRHYNAEEEDAAEALYKLATLVRQLGGIRARAMLVSHYPLNKADRRRAEVLDIQVVDGRNVRDFRSRLCQWLGVDTV</sequence>
<dbReference type="RefSeq" id="WP_067156253.1">
    <property type="nucleotide sequence ID" value="NZ_CP014864.1"/>
</dbReference>
<dbReference type="GO" id="GO:0003676">
    <property type="term" value="F:nucleic acid binding"/>
    <property type="evidence" value="ECO:0007669"/>
    <property type="project" value="InterPro"/>
</dbReference>
<dbReference type="GeneID" id="76609261"/>
<dbReference type="Proteomes" id="UP000076077">
    <property type="component" value="Chromosome"/>
</dbReference>
<dbReference type="InterPro" id="IPR015093">
    <property type="entry name" value="Card1_endonucl_dom"/>
</dbReference>
<accession>A0A143HQ76</accession>
<reference evidence="2" key="2">
    <citation type="submission" date="2016-03" db="EMBL/GenBank/DDBJ databases">
        <authorList>
            <person name="Ploux O."/>
        </authorList>
    </citation>
    <scope>NUCLEOTIDE SEQUENCE [LARGE SCALE GENOMIC DNA]</scope>
    <source>
        <strain evidence="2">DAU221</strain>
    </source>
</reference>
<dbReference type="AlphaFoldDB" id="A0A143HQ76"/>
<dbReference type="Proteomes" id="UP001209730">
    <property type="component" value="Unassembled WGS sequence"/>
</dbReference>
<dbReference type="SUPFAM" id="SSF52980">
    <property type="entry name" value="Restriction endonuclease-like"/>
    <property type="match status" value="1"/>
</dbReference>
<name>A0A143HQ76_MICTH</name>
<proteinExistence type="predicted"/>
<protein>
    <submittedName>
        <fullName evidence="3">DUF1887 family CARF protein</fullName>
    </submittedName>
</protein>